<comment type="miscellaneous">
    <text evidence="10">The sequence shown here is derived from an EMBL/GenBank/DDBJ third party annotation (TPA) entry.</text>
</comment>
<gene>
    <name evidence="10" type="primary">crc-IV-3b</name>
</gene>
<name>G7ZUA3_PARTE</name>
<proteinExistence type="predicted"/>
<dbReference type="Gene3D" id="2.80.10.50">
    <property type="match status" value="2"/>
</dbReference>
<accession>G7ZUA3</accession>
<evidence type="ECO:0000313" key="10">
    <source>
        <dbReference type="EMBL" id="CCC21101.1"/>
    </source>
</evidence>
<dbReference type="SUPFAM" id="SSF82109">
    <property type="entry name" value="MIR domain"/>
    <property type="match status" value="2"/>
</dbReference>
<dbReference type="PANTHER" id="PTHR45816">
    <property type="entry name" value="MIR DOMAIN-CONTAINING PROTEIN"/>
    <property type="match status" value="1"/>
</dbReference>
<dbReference type="Pfam" id="PF08709">
    <property type="entry name" value="Ins145_P3_rec"/>
    <property type="match status" value="1"/>
</dbReference>
<evidence type="ECO:0000256" key="5">
    <source>
        <dbReference type="SAM" id="Coils"/>
    </source>
</evidence>
<evidence type="ECO:0000259" key="9">
    <source>
        <dbReference type="Pfam" id="PF08709"/>
    </source>
</evidence>
<feature type="transmembrane region" description="Helical" evidence="6">
    <location>
        <begin position="2780"/>
        <end position="2802"/>
    </location>
</feature>
<evidence type="ECO:0000256" key="1">
    <source>
        <dbReference type="ARBA" id="ARBA00004141"/>
    </source>
</evidence>
<feature type="transmembrane region" description="Helical" evidence="6">
    <location>
        <begin position="2727"/>
        <end position="2749"/>
    </location>
</feature>
<keyword evidence="3 6" id="KW-1133">Transmembrane helix</keyword>
<evidence type="ECO:0000256" key="6">
    <source>
        <dbReference type="SAM" id="Phobius"/>
    </source>
</evidence>
<dbReference type="InterPro" id="IPR036300">
    <property type="entry name" value="MIR_dom_sf"/>
</dbReference>
<evidence type="ECO:0000256" key="4">
    <source>
        <dbReference type="ARBA" id="ARBA00023136"/>
    </source>
</evidence>
<sequence length="3127" mass="368989">MTDLPPIPNLRKQSLLGAENYIPQTHNIIPLPQIVENVKPQKRNFNLKVGDIIYFKSYLSDDFKGVISGDGIASNKLECIQVLGKNKLQDVQSQKSLQCKVGSLSFQKSLFQIITGKKYLYQNQYKEEKEKPIDTIREIAADETYQMELDKLTSDYDKRLEEFQKKCEEEINENERLYNHLYGSNIVYGQEIQLLHIYSGCTLSLNSDILAKENCCRELSLEEIPNLNSNFRILSMNSVKNPGEPILYGDQIIVQNSNQSQWNLGIQKPSAKFEKKDGLEVNASEQAYPLKISSYIDNKTEEEINKQQIKGKYLQSGDVVSIKNRYLGGYLCIKRIQRITDGLDKKPLIIKDYETNINYAINQFYFDVDKIRNEKINQMYQLYVDTSPKADEELNSLWQVQHVDSLIYSRPTYESVFLIRHVCTGLFLQITNYGVGLTYDGLKMECQINLKSKKTSNDTISYSEACKIQSAMNFQVDNYVAQESVVVVCLEETKVAVQRKSQKQNIERATFLFKQTSQDLSKISFRLNSLQEYLIKFYIFLQDWGVVKSIEQNQQNQEEKRKYEYYEAFNNQKSLFDEILQLFQTLDNLKMYLTNEGKPQSNEQLQQKQKALMDNDIINLLFAIQRLCNCMIYGNLRENNKTIQEKSPSKIAKMKLDPIVTQTQKINCIQEIYSLLSLCVQSNPETSNYVLSLEMNKESILDFLLQQLKHQREHVSKLIKESVRYTDMSDTKASIKKWVNELQPLTEDNIEDQALYIEILSLMMIDPYENPNSLCQDSCRRLLFGTRRKPDSSLPFQKALIALDIYEENQNYYPVVQFSPKREKGMLLQLSHQFGQNNPTFCQLYLRFVERQIKVAQRFITRRPPLVDVTIDFFTTEALKENQLVKQEDLKTVMPIFLKYENYLMNVMDLYSSLCKGRNQKSIKCLMKNCFLNEKFLEICLKRQQNIKTELRFERTLIELFCNLYLDIDPLIKVSQFDNKCYLNDDLDQFDIQNQSGVYFYENNATKQLKRNEEYQKFLNQKEAKAEHQYMKLYASKMLSRKQINDVRIYYLEIFTQIDYPDHFRVQEFSGNLLQTQKSTINQINIDYKRLAYYQLQYFLGILQIVKNSIDLGYNQLDENQRIFSILPNIFVALILQQRPDNKIHKFKENENFESNLYKLSQSIEKNVWVTTYLPTAQQLQEQRKSKHKKQDKSSKQSEQIIRQDIQFQRNWILQFLIWTFQYCTDDLLKMKIYLEGLQILKIFGFLKLNLQILEFLFSKQQLNESNLSSPSSRDLDQFEFNNNEIDNNIQEEQIKKQKTPAQKAIFNVFKEPDGNRFSALLFSCLLSSEKRNKLNEELLQILIDNFHAPKNSTNEIKEVEIIDNLMELKYFSIINGNSNTVQIISPKEAQILTKRATKYIQNSKRRKNAQKRVTSFDSLKNYQSKIIEQFEQFFKPNSQEVQYLKSFQNIVRNAGVHLVFLQFLVKPQNICSTPDIVQFYKKLILFFEYFTKDNETNIAILAQNEYLYKLLDIIQVDQQDAEDWYYVPIKITKLVVQLLSTIPVSEHDNFIINVFERIEKLGAELMQSEEFFVNAFSLRDVYFERKVTPRKKHLDAVAYFSLIQYLRILRSLTKTFETPAEQSPLNKHLILSSILKNDFLRIVLEPVNYYKKLLVPGQEQEEQNGTDSLYYHRIKLHAQLIILITDCCQYYRLGIQEMQRIILYEQLKSILLNSNSEYIVKRAYLQCLFELYINQAKEGEFMNDTVESDEVRDILSRIIIPELDQKQICKFLEGLAKLINQDKNKKVTQKDLREQIARQKRNYFEKRLSIDSTSEKEIGILRDCSEFWTYLRKNVYTYDEMKDRIDIENPENSNLSDEFAIIKQNVQKIKEIFNVLERDFRVKKEDLDLDDYRELIISIEEIIPQRKITKFGQNFRIGFIQDKNTDKLLFDKYDTLKEDQNGEKKLQEQDNVQRIENPFKRNFKIYLIRYKVNILQFCYYIEKSSSELTDQEKSRKIVKTCNVYKQYILLKDIENIYQTDVARIKNQESVNNRNKQFVDWELFKQAMRESFERKFNANIAQQQIQAYQRQQDSLDSLKKDFSLSTIRLIAKYYKKLGGQLELNGNLISEDVQIELLIKTLEKQQTNVFNLDNLKDFLKKCQEIFLNKEIYLIKLCRIFLQLKRPTQDEIDSLTEAKDEDSKQFVRDKKETYVKFQRAMADGQLDILALEMLNQTDDDQQKIEALSFLIHLLDYGNEYVQKKFYKLLKEEHVKQKFLVFLRGFFLIDLDVRIKELELTNGDNTEYKLLCLKVLQLLQALCENVNMEFQRFLVFQYDDDSYQANINIVNEVAGLLADLLEKGQRVFYKLQEIYRQALESLVEFSTGYVENKKELCKNARLFTLLNSILQKQDLQNFSSLYKENRMILKEKQQMNQTLDEDIVLDGEGIATNEGKKKYSSYQTLQSFIKLLLLLTQGRSDIQSLEFILKTVDITILIRISKSIYEERIKPKQRNIILDNICDESETGNHRHCTNSLCHFGLRTDEDNMLIQTGFNIFIICLKLSEHFTQDSQLELFKFDEEQEEQEDLLDLDDFQEEELQKKKTLSNQKILPINPGSKYDYNQDEGDGLLPGGDPKLENSSLKKIFLDVQNDKSYQFDRTQRFFKFYRQFTGRIEIQNEFNQLEKVFFQKPFVCNFITPNIKQHLIYEINRETDEDRMLGLIEYSEFYQVQMRHSQYINNRKVMHFGAVYWRLLKDVSFLLCLIIVVLLIFMHDTVINSKIGSNTEAPEDQNVTSGESFVSYLNNIITIVQLVLNLIIVFFCAIERYPISITYNRGQTNAKRVQILKKEAGFQISWLTMKYYSLIGYFESEFQEEKVNQSSIKKLILVIFFDFDNFYNICIFGLTVYAFFNPYIYAILLLDIVKRSEDLQNIIRSITSNGRNLAIFSFLGLIGLLIYAIIAFSNFDQMFDDESGVYGQTFILAVTSTINFGLRNGGGIGESLTKYPDAYDDPTLYWGRYFFDFTFFIIFNILFIQIIFGIILDTFGELRDERQALVKEIEGKCFICSQDKNDIDTKGTKGWHYHIYLEHSVYHMLYYIIYIKNKDPNDCNALEKYVNKCIQEKETKFFPFGRALQIESQEGDQDQTEKQ</sequence>
<feature type="domain" description="RyR/IP3R Homology associated" evidence="8">
    <location>
        <begin position="2284"/>
        <end position="2387"/>
    </location>
</feature>
<evidence type="ECO:0000256" key="3">
    <source>
        <dbReference type="ARBA" id="ARBA00022989"/>
    </source>
</evidence>
<dbReference type="InterPro" id="IPR013662">
    <property type="entry name" value="RIH_assoc-dom"/>
</dbReference>
<dbReference type="PANTHER" id="PTHR45816:SF4">
    <property type="entry name" value="RYR_IP3R HOMOLOGY ASSOCIATED DOMAIN-CONTAINING PROTEIN"/>
    <property type="match status" value="1"/>
</dbReference>
<feature type="transmembrane region" description="Helical" evidence="6">
    <location>
        <begin position="2921"/>
        <end position="2940"/>
    </location>
</feature>
<reference evidence="10" key="1">
    <citation type="journal article" date="2011" name="PLoS ONE">
        <title>Ca2+-release channels related to InsP3 and ryanodine receptors in Paramecium. Genomic expansion, differential positioning and partial transcriptional elimination.</title>
        <authorList>
            <person name="Ladenburger E.M."/>
            <person name="Plattner H."/>
        </authorList>
    </citation>
    <scope>NUCLEOTIDE SEQUENCE</scope>
    <source>
        <strain evidence="10">D4-2</strain>
    </source>
</reference>
<dbReference type="Pfam" id="PF00520">
    <property type="entry name" value="Ion_trans"/>
    <property type="match status" value="1"/>
</dbReference>
<dbReference type="TCDB" id="1.A.3.2.11">
    <property type="family name" value="the ryanodine-inositol 1,4,5-triphosphate receptor ca(2+) channel (rir-cac) family"/>
</dbReference>
<feature type="transmembrane region" description="Helical" evidence="6">
    <location>
        <begin position="2997"/>
        <end position="3020"/>
    </location>
</feature>
<keyword evidence="2 6" id="KW-0812">Transmembrane</keyword>
<dbReference type="Pfam" id="PF08454">
    <property type="entry name" value="RIH_assoc"/>
    <property type="match status" value="1"/>
</dbReference>
<dbReference type="GO" id="GO:0016020">
    <property type="term" value="C:membrane"/>
    <property type="evidence" value="ECO:0007669"/>
    <property type="project" value="UniProtKB-SubCell"/>
</dbReference>
<dbReference type="InterPro" id="IPR014821">
    <property type="entry name" value="Ins145_P3_rcpt"/>
</dbReference>
<keyword evidence="5" id="KW-0175">Coiled coil</keyword>
<dbReference type="EMBL" id="FR877774">
    <property type="protein sequence ID" value="CCC21101.1"/>
    <property type="molecule type" value="Genomic_DNA"/>
</dbReference>
<protein>
    <submittedName>
        <fullName evidence="10">Calcium-release channel IV-3b</fullName>
    </submittedName>
</protein>
<dbReference type="InterPro" id="IPR015925">
    <property type="entry name" value="Ryanodine_IP3_receptor"/>
</dbReference>
<feature type="transmembrane region" description="Helical" evidence="6">
    <location>
        <begin position="2874"/>
        <end position="2900"/>
    </location>
</feature>
<dbReference type="InterPro" id="IPR005821">
    <property type="entry name" value="Ion_trans_dom"/>
</dbReference>
<dbReference type="GO" id="GO:0005216">
    <property type="term" value="F:monoatomic ion channel activity"/>
    <property type="evidence" value="ECO:0007669"/>
    <property type="project" value="InterPro"/>
</dbReference>
<organism evidence="10">
    <name type="scientific">Paramecium tetraurelia</name>
    <dbReference type="NCBI Taxonomy" id="5888"/>
    <lineage>
        <taxon>Eukaryota</taxon>
        <taxon>Sar</taxon>
        <taxon>Alveolata</taxon>
        <taxon>Ciliophora</taxon>
        <taxon>Intramacronucleata</taxon>
        <taxon>Oligohymenophorea</taxon>
        <taxon>Peniculida</taxon>
        <taxon>Parameciidae</taxon>
        <taxon>Paramecium</taxon>
    </lineage>
</organism>
<evidence type="ECO:0000256" key="2">
    <source>
        <dbReference type="ARBA" id="ARBA00022692"/>
    </source>
</evidence>
<comment type="subcellular location">
    <subcellularLocation>
        <location evidence="1">Membrane</location>
        <topology evidence="1">Multi-pass membrane protein</topology>
    </subcellularLocation>
</comment>
<evidence type="ECO:0000259" key="7">
    <source>
        <dbReference type="Pfam" id="PF00520"/>
    </source>
</evidence>
<keyword evidence="4 6" id="KW-0472">Membrane</keyword>
<feature type="coiled-coil region" evidence="5">
    <location>
        <begin position="153"/>
        <end position="180"/>
    </location>
</feature>
<feature type="domain" description="Ion transport" evidence="7">
    <location>
        <begin position="2861"/>
        <end position="3030"/>
    </location>
</feature>
<feature type="domain" description="Inositol 1,4,5-trisphosphate/ryanodine receptor" evidence="9">
    <location>
        <begin position="45"/>
        <end position="293"/>
    </location>
</feature>
<evidence type="ECO:0000259" key="8">
    <source>
        <dbReference type="Pfam" id="PF08454"/>
    </source>
</evidence>
<dbReference type="GO" id="GO:0006816">
    <property type="term" value="P:calcium ion transport"/>
    <property type="evidence" value="ECO:0007669"/>
    <property type="project" value="InterPro"/>
</dbReference>